<dbReference type="NCBIfam" id="TIGR00796">
    <property type="entry name" value="livcs"/>
    <property type="match status" value="1"/>
</dbReference>
<keyword evidence="8 9" id="KW-0472">Membrane</keyword>
<keyword evidence="7 9" id="KW-1133">Transmembrane helix</keyword>
<gene>
    <name evidence="10" type="ORF">EC835_103400</name>
</gene>
<sequence>MFSTKDMLILGMMVFALFLGAGNIIFPPMAGYQSGTDWFDTSLGFLITGVLLPFLTLVTVAVKGRGEKLSVDLPKWVAVIFWVALYLIVGSTFAMPRVTNTAFEMGFLPLGFVEKNTFSHLTFALIFNFTSMFFMLKQGTMISAIGKFMTPALLVLLVVVGIAVVIDPLSDMNPPVKQYAEFAFFGGVIDGYQTMDVLSAMAFGGIVARALASKQITEPRQVATITIKAGLISVSLLAALYICLFYLGATSEQVANTATNGGQIFSRYVDVLFGAVGTWIMCGIVLLASMTTLVGVTSACADYFATFHHRLGYRFWVVFFTMLTTVVSTFGLDTLLRVTIPALLMIYPSSVTIVFLQFARKFMAAPRVTYGITIGVVVLMSLFDTLNNMELLSTTVKANLITYLPLFEQGMGWLIPGIIAFIISMFIGKLTAKSEPVAEQNLA</sequence>
<feature type="transmembrane region" description="Helical" evidence="9">
    <location>
        <begin position="338"/>
        <end position="356"/>
    </location>
</feature>
<comment type="subcellular location">
    <subcellularLocation>
        <location evidence="9">Cell inner membrane</location>
        <topology evidence="9">Multi-pass membrane protein</topology>
    </subcellularLocation>
    <subcellularLocation>
        <location evidence="1">Cell membrane</location>
        <topology evidence="1">Multi-pass membrane protein</topology>
    </subcellularLocation>
</comment>
<dbReference type="OrthoDB" id="9783920at2"/>
<dbReference type="PANTHER" id="PTHR30588">
    <property type="entry name" value="BRANCHED-CHAIN AMINO ACID TRANSPORT SYSTEM 2 CARRIER PROTEIN"/>
    <property type="match status" value="1"/>
</dbReference>
<dbReference type="PANTHER" id="PTHR30588:SF0">
    <property type="entry name" value="BRANCHED-CHAIN AMINO ACID PERMEASE BRNQ"/>
    <property type="match status" value="1"/>
</dbReference>
<feature type="transmembrane region" description="Helical" evidence="9">
    <location>
        <begin position="229"/>
        <end position="248"/>
    </location>
</feature>
<evidence type="ECO:0000256" key="8">
    <source>
        <dbReference type="ARBA" id="ARBA00023136"/>
    </source>
</evidence>
<keyword evidence="3 9" id="KW-0813">Transport</keyword>
<dbReference type="Proteomes" id="UP000295055">
    <property type="component" value="Unassembled WGS sequence"/>
</dbReference>
<keyword evidence="5 9" id="KW-0812">Transmembrane</keyword>
<protein>
    <recommendedName>
        <fullName evidence="9">Branched-chain amino acid transport system carrier protein</fullName>
    </recommendedName>
</protein>
<evidence type="ECO:0000256" key="1">
    <source>
        <dbReference type="ARBA" id="ARBA00004651"/>
    </source>
</evidence>
<evidence type="ECO:0000256" key="2">
    <source>
        <dbReference type="ARBA" id="ARBA00008540"/>
    </source>
</evidence>
<comment type="caution">
    <text evidence="10">The sequence shown here is derived from an EMBL/GenBank/DDBJ whole genome shotgun (WGS) entry which is preliminary data.</text>
</comment>
<dbReference type="GO" id="GO:0005886">
    <property type="term" value="C:plasma membrane"/>
    <property type="evidence" value="ECO:0007669"/>
    <property type="project" value="UniProtKB-SubCell"/>
</dbReference>
<dbReference type="GO" id="GO:0015818">
    <property type="term" value="P:isoleucine transport"/>
    <property type="evidence" value="ECO:0007669"/>
    <property type="project" value="TreeGrafter"/>
</dbReference>
<dbReference type="GO" id="GO:0015188">
    <property type="term" value="F:L-isoleucine transmembrane transporter activity"/>
    <property type="evidence" value="ECO:0007669"/>
    <property type="project" value="TreeGrafter"/>
</dbReference>
<evidence type="ECO:0000313" key="10">
    <source>
        <dbReference type="EMBL" id="TCT35942.1"/>
    </source>
</evidence>
<name>A0A4R3NNL6_9GAMM</name>
<dbReference type="Pfam" id="PF05525">
    <property type="entry name" value="Branch_AA_trans"/>
    <property type="match status" value="1"/>
</dbReference>
<feature type="transmembrane region" description="Helical" evidence="9">
    <location>
        <begin position="118"/>
        <end position="136"/>
    </location>
</feature>
<evidence type="ECO:0000256" key="9">
    <source>
        <dbReference type="RuleBase" id="RU362122"/>
    </source>
</evidence>
<feature type="transmembrane region" description="Helical" evidence="9">
    <location>
        <begin position="7"/>
        <end position="30"/>
    </location>
</feature>
<proteinExistence type="inferred from homology"/>
<evidence type="ECO:0000256" key="4">
    <source>
        <dbReference type="ARBA" id="ARBA00022475"/>
    </source>
</evidence>
<evidence type="ECO:0000256" key="6">
    <source>
        <dbReference type="ARBA" id="ARBA00022970"/>
    </source>
</evidence>
<comment type="similarity">
    <text evidence="2 9">Belongs to the branched chain amino acid transporter family.</text>
</comment>
<dbReference type="AlphaFoldDB" id="A0A4R3NNL6"/>
<feature type="transmembrane region" description="Helical" evidence="9">
    <location>
        <begin position="268"/>
        <end position="301"/>
    </location>
</feature>
<feature type="transmembrane region" description="Helical" evidence="9">
    <location>
        <begin position="76"/>
        <end position="98"/>
    </location>
</feature>
<dbReference type="GO" id="GO:0015190">
    <property type="term" value="F:L-leucine transmembrane transporter activity"/>
    <property type="evidence" value="ECO:0007669"/>
    <property type="project" value="TreeGrafter"/>
</dbReference>
<evidence type="ECO:0000256" key="7">
    <source>
        <dbReference type="ARBA" id="ARBA00022989"/>
    </source>
</evidence>
<feature type="transmembrane region" description="Helical" evidence="9">
    <location>
        <begin position="406"/>
        <end position="427"/>
    </location>
</feature>
<dbReference type="EMBL" id="SMAS01000003">
    <property type="protein sequence ID" value="TCT35942.1"/>
    <property type="molecule type" value="Genomic_DNA"/>
</dbReference>
<feature type="transmembrane region" description="Helical" evidence="9">
    <location>
        <begin position="368"/>
        <end position="386"/>
    </location>
</feature>
<dbReference type="RefSeq" id="WP_132496075.1">
    <property type="nucleotide sequence ID" value="NZ_SMAS01000003.1"/>
</dbReference>
<dbReference type="GO" id="GO:0015820">
    <property type="term" value="P:L-leucine transport"/>
    <property type="evidence" value="ECO:0007669"/>
    <property type="project" value="TreeGrafter"/>
</dbReference>
<dbReference type="InterPro" id="IPR004685">
    <property type="entry name" value="Brnchd-chn_aa_trnsp_Livcs"/>
</dbReference>
<accession>A0A4R3NNL6</accession>
<keyword evidence="4" id="KW-1003">Cell membrane</keyword>
<evidence type="ECO:0000256" key="3">
    <source>
        <dbReference type="ARBA" id="ARBA00022448"/>
    </source>
</evidence>
<feature type="transmembrane region" description="Helical" evidence="9">
    <location>
        <begin position="42"/>
        <end position="64"/>
    </location>
</feature>
<keyword evidence="6 9" id="KW-0029">Amino-acid transport</keyword>
<evidence type="ECO:0000313" key="11">
    <source>
        <dbReference type="Proteomes" id="UP000295055"/>
    </source>
</evidence>
<organism evidence="10 11">
    <name type="scientific">Providencia alcalifaciens</name>
    <dbReference type="NCBI Taxonomy" id="126385"/>
    <lineage>
        <taxon>Bacteria</taxon>
        <taxon>Pseudomonadati</taxon>
        <taxon>Pseudomonadota</taxon>
        <taxon>Gammaproteobacteria</taxon>
        <taxon>Enterobacterales</taxon>
        <taxon>Morganellaceae</taxon>
        <taxon>Providencia</taxon>
    </lineage>
</organism>
<feature type="transmembrane region" description="Helical" evidence="9">
    <location>
        <begin position="148"/>
        <end position="170"/>
    </location>
</feature>
<feature type="transmembrane region" description="Helical" evidence="9">
    <location>
        <begin position="313"/>
        <end position="332"/>
    </location>
</feature>
<dbReference type="GO" id="GO:0005304">
    <property type="term" value="F:L-valine transmembrane transporter activity"/>
    <property type="evidence" value="ECO:0007669"/>
    <property type="project" value="TreeGrafter"/>
</dbReference>
<comment type="function">
    <text evidence="9">Component of the transport system for branched-chain amino acids.</text>
</comment>
<feature type="transmembrane region" description="Helical" evidence="9">
    <location>
        <begin position="182"/>
        <end position="208"/>
    </location>
</feature>
<evidence type="ECO:0000256" key="5">
    <source>
        <dbReference type="ARBA" id="ARBA00022692"/>
    </source>
</evidence>
<reference evidence="10 11" key="1">
    <citation type="submission" date="2019-03" db="EMBL/GenBank/DDBJ databases">
        <title>Genomic analyses of the natural microbiome of Caenorhabditis elegans.</title>
        <authorList>
            <person name="Samuel B."/>
        </authorList>
    </citation>
    <scope>NUCLEOTIDE SEQUENCE [LARGE SCALE GENOMIC DNA]</scope>
    <source>
        <strain evidence="10 11">JUb102</strain>
    </source>
</reference>